<evidence type="ECO:0000313" key="2">
    <source>
        <dbReference type="Proteomes" id="UP001054252"/>
    </source>
</evidence>
<gene>
    <name evidence="1" type="ORF">SLEP1_g40044</name>
</gene>
<evidence type="ECO:0000313" key="1">
    <source>
        <dbReference type="EMBL" id="GKV31348.1"/>
    </source>
</evidence>
<dbReference type="Proteomes" id="UP001054252">
    <property type="component" value="Unassembled WGS sequence"/>
</dbReference>
<dbReference type="EMBL" id="BPVZ01000091">
    <property type="protein sequence ID" value="GKV31348.1"/>
    <property type="molecule type" value="Genomic_DNA"/>
</dbReference>
<dbReference type="AlphaFoldDB" id="A0AAV5L288"/>
<protein>
    <submittedName>
        <fullName evidence="1">Uncharacterized protein</fullName>
    </submittedName>
</protein>
<accession>A0AAV5L288</accession>
<organism evidence="1 2">
    <name type="scientific">Rubroshorea leprosula</name>
    <dbReference type="NCBI Taxonomy" id="152421"/>
    <lineage>
        <taxon>Eukaryota</taxon>
        <taxon>Viridiplantae</taxon>
        <taxon>Streptophyta</taxon>
        <taxon>Embryophyta</taxon>
        <taxon>Tracheophyta</taxon>
        <taxon>Spermatophyta</taxon>
        <taxon>Magnoliopsida</taxon>
        <taxon>eudicotyledons</taxon>
        <taxon>Gunneridae</taxon>
        <taxon>Pentapetalae</taxon>
        <taxon>rosids</taxon>
        <taxon>malvids</taxon>
        <taxon>Malvales</taxon>
        <taxon>Dipterocarpaceae</taxon>
        <taxon>Rubroshorea</taxon>
    </lineage>
</organism>
<sequence>MALAWGNGVNNNGANNFGIGFGSQNYGQSSGSNHVNGGMWSVSGAYGGHINVGPGARGVHSGFATVSVNTLNGQANLWSG</sequence>
<reference evidence="1 2" key="1">
    <citation type="journal article" date="2021" name="Commun. Biol.">
        <title>The genome of Shorea leprosula (Dipterocarpaceae) highlights the ecological relevance of drought in aseasonal tropical rainforests.</title>
        <authorList>
            <person name="Ng K.K.S."/>
            <person name="Kobayashi M.J."/>
            <person name="Fawcett J.A."/>
            <person name="Hatakeyama M."/>
            <person name="Paape T."/>
            <person name="Ng C.H."/>
            <person name="Ang C.C."/>
            <person name="Tnah L.H."/>
            <person name="Lee C.T."/>
            <person name="Nishiyama T."/>
            <person name="Sese J."/>
            <person name="O'Brien M.J."/>
            <person name="Copetti D."/>
            <person name="Mohd Noor M.I."/>
            <person name="Ong R.C."/>
            <person name="Putra M."/>
            <person name="Sireger I.Z."/>
            <person name="Indrioko S."/>
            <person name="Kosugi Y."/>
            <person name="Izuno A."/>
            <person name="Isagi Y."/>
            <person name="Lee S.L."/>
            <person name="Shimizu K.K."/>
        </authorList>
    </citation>
    <scope>NUCLEOTIDE SEQUENCE [LARGE SCALE GENOMIC DNA]</scope>
    <source>
        <strain evidence="1">214</strain>
    </source>
</reference>
<proteinExistence type="predicted"/>
<keyword evidence="2" id="KW-1185">Reference proteome</keyword>
<comment type="caution">
    <text evidence="1">The sequence shown here is derived from an EMBL/GenBank/DDBJ whole genome shotgun (WGS) entry which is preliminary data.</text>
</comment>
<name>A0AAV5L288_9ROSI</name>